<gene>
    <name evidence="3" type="ordered locus">Tlie_1813</name>
</gene>
<dbReference type="PANTHER" id="PTHR43174:SF1">
    <property type="entry name" value="UDP-N-ACETYLGLUCOSAMINE 2-EPIMERASE"/>
    <property type="match status" value="1"/>
</dbReference>
<dbReference type="KEGG" id="tli:Tlie_1813"/>
<evidence type="ECO:0000313" key="4">
    <source>
        <dbReference type="Proteomes" id="UP000005868"/>
    </source>
</evidence>
<keyword evidence="1 3" id="KW-0413">Isomerase</keyword>
<dbReference type="eggNOG" id="COG0381">
    <property type="taxonomic scope" value="Bacteria"/>
</dbReference>
<dbReference type="OrthoDB" id="9803238at2"/>
<evidence type="ECO:0000256" key="1">
    <source>
        <dbReference type="RuleBase" id="RU003513"/>
    </source>
</evidence>
<dbReference type="Pfam" id="PF02350">
    <property type="entry name" value="Epimerase_2"/>
    <property type="match status" value="1"/>
</dbReference>
<evidence type="ECO:0000313" key="3">
    <source>
        <dbReference type="EMBL" id="AER67529.1"/>
    </source>
</evidence>
<feature type="domain" description="UDP-N-acetylglucosamine 2-epimerase" evidence="2">
    <location>
        <begin position="32"/>
        <end position="363"/>
    </location>
</feature>
<accession>G7V8Z5</accession>
<protein>
    <submittedName>
        <fullName evidence="3">UDP-N-acetylglucosamine 2-epimerase</fullName>
        <ecNumber evidence="3">5.1.3.14</ecNumber>
    </submittedName>
</protein>
<sequence length="373" mass="42186">MKIVTIVGARPQFVKAAVVSRAIAEFNREKGEKVIEEVIIHTGQHYDANMSDVFFEEMRIPRPDYHLGIGGTSHGAMTGRMLEKIEKVLLKEKPDAVLVYGDTNSTLAGALAAVKLHIPVAHVEAGLRSFNMRMPEEVNRILTDRVSRWLFCPTETAVRNLQAEGVESWSEARIYNVGDVMYDAVLFYQKIAVPGREVSDILQEYKNNFYLATLHRAENTDDILRLASIARALDDIGRKIPVVVPLHPRASKRIKENEIKFSYVKIMEPVGYFDMLTLLKNCRGVFTDSGGLQKEAFFFGKPCITLREETEWVELVAHGFNCLAGADYEKILNLEQTFMHRDFDFSVSLYGDGRAGEKVVEILVQNHKADYLI</sequence>
<dbReference type="Proteomes" id="UP000005868">
    <property type="component" value="Chromosome"/>
</dbReference>
<dbReference type="PANTHER" id="PTHR43174">
    <property type="entry name" value="UDP-N-ACETYLGLUCOSAMINE 2-EPIMERASE"/>
    <property type="match status" value="1"/>
</dbReference>
<organism evidence="3 4">
    <name type="scientific">Thermovirga lienii (strain ATCC BAA-1197 / DSM 17291 / Cas60314)</name>
    <dbReference type="NCBI Taxonomy" id="580340"/>
    <lineage>
        <taxon>Bacteria</taxon>
        <taxon>Thermotogati</taxon>
        <taxon>Synergistota</taxon>
        <taxon>Synergistia</taxon>
        <taxon>Synergistales</taxon>
        <taxon>Thermovirgaceae</taxon>
        <taxon>Thermovirga</taxon>
    </lineage>
</organism>
<evidence type="ECO:0000259" key="2">
    <source>
        <dbReference type="Pfam" id="PF02350"/>
    </source>
</evidence>
<dbReference type="STRING" id="580340.Tlie_1813"/>
<dbReference type="SUPFAM" id="SSF53756">
    <property type="entry name" value="UDP-Glycosyltransferase/glycogen phosphorylase"/>
    <property type="match status" value="1"/>
</dbReference>
<dbReference type="EC" id="5.1.3.14" evidence="3"/>
<keyword evidence="4" id="KW-1185">Reference proteome</keyword>
<dbReference type="Gene3D" id="3.40.50.2000">
    <property type="entry name" value="Glycogen Phosphorylase B"/>
    <property type="match status" value="2"/>
</dbReference>
<dbReference type="GO" id="GO:0008761">
    <property type="term" value="F:UDP-N-acetylglucosamine 2-epimerase activity"/>
    <property type="evidence" value="ECO:0007669"/>
    <property type="project" value="UniProtKB-EC"/>
</dbReference>
<dbReference type="CDD" id="cd03786">
    <property type="entry name" value="GTB_UDP-GlcNAc_2-Epimerase"/>
    <property type="match status" value="1"/>
</dbReference>
<dbReference type="InterPro" id="IPR029767">
    <property type="entry name" value="WecB-like"/>
</dbReference>
<proteinExistence type="inferred from homology"/>
<name>G7V8Z5_THELD</name>
<dbReference type="HOGENOM" id="CLU_041674_0_1_0"/>
<comment type="similarity">
    <text evidence="1">Belongs to the UDP-N-acetylglucosamine 2-epimerase family.</text>
</comment>
<dbReference type="EMBL" id="CP003096">
    <property type="protein sequence ID" value="AER67529.1"/>
    <property type="molecule type" value="Genomic_DNA"/>
</dbReference>
<reference evidence="3 4" key="2">
    <citation type="journal article" date="2012" name="Stand. Genomic Sci.">
        <title>Genome sequence of the moderately thermophilic, amino-acid-degrading and sulfur-reducing bacterium Thermovirga lienii type strain (Cas60314(T)).</title>
        <authorList>
            <person name="Goker M."/>
            <person name="Saunders E."/>
            <person name="Lapidus A."/>
            <person name="Nolan M."/>
            <person name="Lucas S."/>
            <person name="Hammon N."/>
            <person name="Deshpande S."/>
            <person name="Cheng J.F."/>
            <person name="Han C."/>
            <person name="Tapia R."/>
            <person name="Goodwin L.A."/>
            <person name="Pitluck S."/>
            <person name="Liolios K."/>
            <person name="Mavromatis K."/>
            <person name="Pagani I."/>
            <person name="Ivanova N."/>
            <person name="Mikhailova N."/>
            <person name="Pati A."/>
            <person name="Chen A."/>
            <person name="Palaniappan K."/>
            <person name="Land M."/>
            <person name="Chang Y.J."/>
            <person name="Jeffries C.D."/>
            <person name="Brambilla E.M."/>
            <person name="Rohde M."/>
            <person name="Spring S."/>
            <person name="Detter J.C."/>
            <person name="Woyke T."/>
            <person name="Bristow J."/>
            <person name="Eisen J.A."/>
            <person name="Markowitz V."/>
            <person name="Hugenholtz P."/>
            <person name="Kyrpides N.C."/>
            <person name="Klenk H.P."/>
        </authorList>
    </citation>
    <scope>NUCLEOTIDE SEQUENCE [LARGE SCALE GENOMIC DNA]</scope>
    <source>
        <strain evidence="4">ATCC BAA-1197 / DSM 17291 / Cas60314</strain>
    </source>
</reference>
<reference evidence="4" key="1">
    <citation type="submission" date="2011-10" db="EMBL/GenBank/DDBJ databases">
        <title>The complete genome of chromosome of Thermovirga lienii DSM 17291.</title>
        <authorList>
            <consortium name="US DOE Joint Genome Institute (JGI-PGF)"/>
            <person name="Lucas S."/>
            <person name="Copeland A."/>
            <person name="Lapidus A."/>
            <person name="Glavina del Rio T."/>
            <person name="Dalin E."/>
            <person name="Tice H."/>
            <person name="Bruce D."/>
            <person name="Goodwin L."/>
            <person name="Pitluck S."/>
            <person name="Peters L."/>
            <person name="Mikhailova N."/>
            <person name="Saunders E."/>
            <person name="Kyrpides N."/>
            <person name="Mavromatis K."/>
            <person name="Ivanova N."/>
            <person name="Last F.I."/>
            <person name="Brettin T."/>
            <person name="Detter J.C."/>
            <person name="Han C."/>
            <person name="Larimer F."/>
            <person name="Land M."/>
            <person name="Hauser L."/>
            <person name="Markowitz V."/>
            <person name="Cheng J.-F."/>
            <person name="Hugenholtz P."/>
            <person name="Woyke T."/>
            <person name="Wu D."/>
            <person name="Spring S."/>
            <person name="Schroeder M."/>
            <person name="Brambilla E.-M."/>
            <person name="Klenk H.-P."/>
            <person name="Eisen J.A."/>
        </authorList>
    </citation>
    <scope>NUCLEOTIDE SEQUENCE [LARGE SCALE GENOMIC DNA]</scope>
    <source>
        <strain evidence="4">ATCC BAA-1197 / DSM 17291 / Cas60314</strain>
    </source>
</reference>
<dbReference type="AlphaFoldDB" id="G7V8Z5"/>
<dbReference type="InterPro" id="IPR003331">
    <property type="entry name" value="UDP_GlcNAc_Epimerase_2_dom"/>
</dbReference>
<dbReference type="NCBIfam" id="TIGR00236">
    <property type="entry name" value="wecB"/>
    <property type="match status" value="1"/>
</dbReference>